<keyword evidence="2" id="KW-0472">Membrane</keyword>
<keyword evidence="1" id="KW-0677">Repeat</keyword>
<gene>
    <name evidence="4" type="ORF">Nepgr_001914</name>
</gene>
<reference evidence="4" key="1">
    <citation type="submission" date="2023-05" db="EMBL/GenBank/DDBJ databases">
        <title>Nepenthes gracilis genome sequencing.</title>
        <authorList>
            <person name="Fukushima K."/>
        </authorList>
    </citation>
    <scope>NUCLEOTIDE SEQUENCE</scope>
    <source>
        <strain evidence="4">SING2019-196</strain>
    </source>
</reference>
<evidence type="ECO:0000313" key="4">
    <source>
        <dbReference type="EMBL" id="GMH00075.1"/>
    </source>
</evidence>
<proteinExistence type="predicted"/>
<dbReference type="EMBL" id="BSYO01000001">
    <property type="protein sequence ID" value="GMH00075.1"/>
    <property type="molecule type" value="Genomic_DNA"/>
</dbReference>
<dbReference type="Proteomes" id="UP001279734">
    <property type="component" value="Unassembled WGS sequence"/>
</dbReference>
<dbReference type="Pfam" id="PF08372">
    <property type="entry name" value="PRT_C"/>
    <property type="match status" value="1"/>
</dbReference>
<comment type="caution">
    <text evidence="4">The sequence shown here is derived from an EMBL/GenBank/DDBJ whole genome shotgun (WGS) entry which is preliminary data.</text>
</comment>
<dbReference type="AlphaFoldDB" id="A0AAD3P367"/>
<name>A0AAD3P367_NEPGR</name>
<feature type="transmembrane region" description="Helical" evidence="2">
    <location>
        <begin position="181"/>
        <end position="209"/>
    </location>
</feature>
<keyword evidence="2" id="KW-0812">Transmembrane</keyword>
<feature type="transmembrane region" description="Helical" evidence="2">
    <location>
        <begin position="66"/>
        <end position="94"/>
    </location>
</feature>
<evidence type="ECO:0000256" key="1">
    <source>
        <dbReference type="ARBA" id="ARBA00022737"/>
    </source>
</evidence>
<organism evidence="4 5">
    <name type="scientific">Nepenthes gracilis</name>
    <name type="common">Slender pitcher plant</name>
    <dbReference type="NCBI Taxonomy" id="150966"/>
    <lineage>
        <taxon>Eukaryota</taxon>
        <taxon>Viridiplantae</taxon>
        <taxon>Streptophyta</taxon>
        <taxon>Embryophyta</taxon>
        <taxon>Tracheophyta</taxon>
        <taxon>Spermatophyta</taxon>
        <taxon>Magnoliopsida</taxon>
        <taxon>eudicotyledons</taxon>
        <taxon>Gunneridae</taxon>
        <taxon>Pentapetalae</taxon>
        <taxon>Caryophyllales</taxon>
        <taxon>Nepenthaceae</taxon>
        <taxon>Nepenthes</taxon>
    </lineage>
</organism>
<keyword evidence="2" id="KW-1133">Transmembrane helix</keyword>
<dbReference type="PANTHER" id="PTHR31425:SF50">
    <property type="entry name" value="FT-INTERACTING PROTEIN 3-RELATED"/>
    <property type="match status" value="1"/>
</dbReference>
<evidence type="ECO:0000313" key="5">
    <source>
        <dbReference type="Proteomes" id="UP001279734"/>
    </source>
</evidence>
<dbReference type="PANTHER" id="PTHR31425">
    <property type="entry name" value="PHOSPHORIBOSYLANTHRANILATE TRANSFERASE ISOFORM 1"/>
    <property type="match status" value="1"/>
</dbReference>
<evidence type="ECO:0000259" key="3">
    <source>
        <dbReference type="Pfam" id="PF08372"/>
    </source>
</evidence>
<dbReference type="InterPro" id="IPR047259">
    <property type="entry name" value="QUIRKY-like"/>
</dbReference>
<feature type="domain" description="Multiple C2" evidence="3">
    <location>
        <begin position="84"/>
        <end position="239"/>
    </location>
</feature>
<feature type="transmembrane region" description="Helical" evidence="2">
    <location>
        <begin position="37"/>
        <end position="54"/>
    </location>
</feature>
<accession>A0AAD3P367</accession>
<sequence>MSTRLGRAEPPLRREVVEYMLDVNSHMWSMRRSKSNFFRIKNVFSGVIAVWRWFDQISQWKNPITTVLIHILFIILVLYPELILPTIFLYLFLIGIWHYRWRPRHPPHIDTQLSHADIAQPDELDEEFDALPTSQGSDIVRMRYDHLRNIAGRIQTVVGDLATQGERFQFLLSWRDPRATALFVSFCLVAAVLLYVTPFEVVALLYGIYTLRHPKFRQKLPSPPVNFFRSLPARTDSML</sequence>
<keyword evidence="5" id="KW-1185">Reference proteome</keyword>
<evidence type="ECO:0000256" key="2">
    <source>
        <dbReference type="SAM" id="Phobius"/>
    </source>
</evidence>
<protein>
    <recommendedName>
        <fullName evidence="3">Multiple C2 domain-containing protein</fullName>
    </recommendedName>
</protein>
<dbReference type="InterPro" id="IPR013583">
    <property type="entry name" value="MCTP_C"/>
</dbReference>